<dbReference type="AlphaFoldDB" id="A0A0E3Q3R5"/>
<dbReference type="PANTHER" id="PTHR33678">
    <property type="entry name" value="BLL1576 PROTEIN"/>
    <property type="match status" value="1"/>
</dbReference>
<evidence type="ECO:0000313" key="3">
    <source>
        <dbReference type="EMBL" id="AKB43090.1"/>
    </source>
</evidence>
<proteinExistence type="predicted"/>
<feature type="domain" description="DUF6444" evidence="2">
    <location>
        <begin position="18"/>
        <end position="86"/>
    </location>
</feature>
<dbReference type="KEGG" id="mvc:MSVAZ_0821"/>
<dbReference type="STRING" id="1434123.MSVAZ_0821"/>
<evidence type="ECO:0000313" key="4">
    <source>
        <dbReference type="Proteomes" id="UP000033096"/>
    </source>
</evidence>
<dbReference type="Proteomes" id="UP000033096">
    <property type="component" value="Chromosome"/>
</dbReference>
<name>A0A0E3Q3R5_9EURY</name>
<evidence type="ECO:0000259" key="2">
    <source>
        <dbReference type="Pfam" id="PF20042"/>
    </source>
</evidence>
<feature type="region of interest" description="Disordered" evidence="1">
    <location>
        <begin position="40"/>
        <end position="94"/>
    </location>
</feature>
<dbReference type="InterPro" id="IPR052344">
    <property type="entry name" value="Transposase-related"/>
</dbReference>
<sequence>MMKREEILALCASNPEVIAYIISLESQIKELTERLTALESRLNQNSRNSSKPPSTDYFSKGKPNPKSLRKKSGKKPGGQEGHSGTTLEMVDNPE</sequence>
<reference evidence="3 4" key="1">
    <citation type="submission" date="2014-07" db="EMBL/GenBank/DDBJ databases">
        <title>Methanogenic archaea and the global carbon cycle.</title>
        <authorList>
            <person name="Henriksen J.R."/>
            <person name="Luke J."/>
            <person name="Reinhart S."/>
            <person name="Benedict M.N."/>
            <person name="Youngblut N.D."/>
            <person name="Metcalf M.E."/>
            <person name="Whitaker R.J."/>
            <person name="Metcalf W.W."/>
        </authorList>
    </citation>
    <scope>NUCLEOTIDE SEQUENCE [LARGE SCALE GENOMIC DNA]</scope>
    <source>
        <strain evidence="3 4">Z-761</strain>
    </source>
</reference>
<protein>
    <submittedName>
        <fullName evidence="3">Mobile element protein</fullName>
    </submittedName>
</protein>
<dbReference type="Pfam" id="PF20042">
    <property type="entry name" value="DUF6444"/>
    <property type="match status" value="1"/>
</dbReference>
<dbReference type="HOGENOM" id="CLU_2392882_0_0_2"/>
<keyword evidence="4" id="KW-1185">Reference proteome</keyword>
<dbReference type="InterPro" id="IPR045618">
    <property type="entry name" value="DUF6444"/>
</dbReference>
<organism evidence="3 4">
    <name type="scientific">Methanosarcina vacuolata Z-761</name>
    <dbReference type="NCBI Taxonomy" id="1434123"/>
    <lineage>
        <taxon>Archaea</taxon>
        <taxon>Methanobacteriati</taxon>
        <taxon>Methanobacteriota</taxon>
        <taxon>Stenosarchaea group</taxon>
        <taxon>Methanomicrobia</taxon>
        <taxon>Methanosarcinales</taxon>
        <taxon>Methanosarcinaceae</taxon>
        <taxon>Methanosarcina</taxon>
    </lineage>
</organism>
<dbReference type="PANTHER" id="PTHR33678:SF1">
    <property type="entry name" value="BLL1576 PROTEIN"/>
    <property type="match status" value="1"/>
</dbReference>
<accession>A0A0E3Q3R5</accession>
<dbReference type="PATRIC" id="fig|1434123.4.peg.958"/>
<gene>
    <name evidence="3" type="ORF">MSVAZ_0821</name>
</gene>
<dbReference type="EMBL" id="CP009520">
    <property type="protein sequence ID" value="AKB43090.1"/>
    <property type="molecule type" value="Genomic_DNA"/>
</dbReference>
<evidence type="ECO:0000256" key="1">
    <source>
        <dbReference type="SAM" id="MobiDB-lite"/>
    </source>
</evidence>
<feature type="compositionally biased region" description="Polar residues" evidence="1">
    <location>
        <begin position="41"/>
        <end position="57"/>
    </location>
</feature>